<dbReference type="OrthoDB" id="2621290at2"/>
<dbReference type="InterPro" id="IPR036390">
    <property type="entry name" value="WH_DNA-bd_sf"/>
</dbReference>
<accession>A0A229NYL3</accession>
<organism evidence="1 2">
    <name type="scientific">Paenibacillus herberti</name>
    <dbReference type="NCBI Taxonomy" id="1619309"/>
    <lineage>
        <taxon>Bacteria</taxon>
        <taxon>Bacillati</taxon>
        <taxon>Bacillota</taxon>
        <taxon>Bacilli</taxon>
        <taxon>Bacillales</taxon>
        <taxon>Paenibacillaceae</taxon>
        <taxon>Paenibacillus</taxon>
    </lineage>
</organism>
<evidence type="ECO:0000313" key="2">
    <source>
        <dbReference type="Proteomes" id="UP000215145"/>
    </source>
</evidence>
<comment type="caution">
    <text evidence="1">The sequence shown here is derived from an EMBL/GenBank/DDBJ whole genome shotgun (WGS) entry which is preliminary data.</text>
</comment>
<keyword evidence="2" id="KW-1185">Reference proteome</keyword>
<sequence>MSLVIAKASHLDYNNYQVELIPEGSLIAMAISPSRRNVVPSSASPAARYRSPSASRGLLAALGKLEHQGIHLNPQRYMLLEYLYTADEHPTVEELVSQLNASGRVRAVGATAVYSQLRVFERLGLVQEWNDVSSAPRYGPAASQGSKAVV</sequence>
<dbReference type="Proteomes" id="UP000215145">
    <property type="component" value="Unassembled WGS sequence"/>
</dbReference>
<dbReference type="Gene3D" id="1.10.10.10">
    <property type="entry name" value="Winged helix-like DNA-binding domain superfamily/Winged helix DNA-binding domain"/>
    <property type="match status" value="1"/>
</dbReference>
<protein>
    <recommendedName>
        <fullName evidence="3">Ferric uptake regulator family protein</fullName>
    </recommendedName>
</protein>
<proteinExistence type="predicted"/>
<dbReference type="EMBL" id="NMUQ01000002">
    <property type="protein sequence ID" value="OXM14835.1"/>
    <property type="molecule type" value="Genomic_DNA"/>
</dbReference>
<name>A0A229NYL3_9BACL</name>
<dbReference type="SUPFAM" id="SSF46785">
    <property type="entry name" value="Winged helix' DNA-binding domain"/>
    <property type="match status" value="1"/>
</dbReference>
<evidence type="ECO:0000313" key="1">
    <source>
        <dbReference type="EMBL" id="OXM14835.1"/>
    </source>
</evidence>
<dbReference type="GO" id="GO:0003700">
    <property type="term" value="F:DNA-binding transcription factor activity"/>
    <property type="evidence" value="ECO:0007669"/>
    <property type="project" value="InterPro"/>
</dbReference>
<dbReference type="InterPro" id="IPR036388">
    <property type="entry name" value="WH-like_DNA-bd_sf"/>
</dbReference>
<gene>
    <name evidence="1" type="ORF">CGZ75_18375</name>
</gene>
<dbReference type="AlphaFoldDB" id="A0A229NYL3"/>
<dbReference type="Pfam" id="PF01475">
    <property type="entry name" value="FUR"/>
    <property type="match status" value="1"/>
</dbReference>
<dbReference type="InterPro" id="IPR002481">
    <property type="entry name" value="FUR"/>
</dbReference>
<evidence type="ECO:0008006" key="3">
    <source>
        <dbReference type="Google" id="ProtNLM"/>
    </source>
</evidence>
<reference evidence="1 2" key="1">
    <citation type="submission" date="2017-07" db="EMBL/GenBank/DDBJ databases">
        <title>Paenibacillus herberti R33 genome sequencing and assembly.</title>
        <authorList>
            <person name="Su W."/>
        </authorList>
    </citation>
    <scope>NUCLEOTIDE SEQUENCE [LARGE SCALE GENOMIC DNA]</scope>
    <source>
        <strain evidence="1 2">R33</strain>
    </source>
</reference>